<sequence length="990" mass="106633">MKTLAVFLLIFPMVFGYGFLPDEGDVRLVGRDPNTGRVEVYHNGVWGTVCDDGWDFDDASVVCRQLGFTNGAARAATGANFGAGEGPIFLDDVACAGTESRLVDCPNPGWEVENCGHSEDAGVVCLPDEEPDVTVRLAGSDNHSEGRVEVYYPGEWGTVCDDEWDISDADVVCRQLGFSSATEAVPGARFGEGIGQILLDDVACTGDESRLEDCPNRGWGVENCGHGEDAGVVCLNSEPVSLRLVGGENDNEGRVEVFYQGEWGTVCDDDWDLNDANVVCKQLGFASAEEAVPEARFGQGTGEILLDDVACTGDESRLEDCPNSGWGVENCWHGEDAGVVCLCADVSNIRLIGPDPGTGRVEVYHNGVWGTVCDDYWDIDDANVVCRQLGFTQGAVRAASFAEFGEGAGPIFLDDVACAGTESRLVDCPNPGWEVENCDHDEDAGVVCLPDEEPDVTVRLAGSNHYNEGRVEVYYQGEWGTVCDDEWDISDANVVCRQLGFERATRAVSEAGFGEGTGRILLDDVACSGRESKLELCANRGWGEENCDHSEDAGVVCHGSVTVRLVGGENDNEGRVEVYYQGEWGTVCDDEWDISDANVVCRQLGFAGAARAVSEAGFGQGTGQILLDDVACTGDEFRLEDCPNRGWGVENCFHHEDAGVVCLSFADVNNVRLVGPDPNAGRVEVYHNGIWGTVCDDDWDIDDAIVVCRQLGFTNGAARAASSAEFGEGAGPIFLDDVACAGTESRLVDCPNPGWEVENCDHDEDAGVVCLPYEEPNGRVRLVGSNHYNEGRVEVYYQGEWGTVCDDEWDISDANVVCRQLGFERATRAVSEAGFGEGTGRILLDDVACTGRESRLELCANRGWGEENCDHSEDAGVVCHSVAEGTVRLAQGPNGPHEGRVEIYHAGQWGTVCDDTWYTDYNAQVVCRQLGYAGVEEVKRLAFFQEGEGPIWMDDVYCEGDEAGLADCPFAGWGVNDCGHFEDVGVVCSN</sequence>
<dbReference type="RefSeq" id="XP_022097580.1">
    <property type="nucleotide sequence ID" value="XM_022241888.1"/>
</dbReference>
<evidence type="ECO:0000256" key="3">
    <source>
        <dbReference type="ARBA" id="ARBA00023157"/>
    </source>
</evidence>
<feature type="disulfide bond" evidence="6">
    <location>
        <begin position="496"/>
        <end position="557"/>
    </location>
</feature>
<keyword evidence="3 6" id="KW-1015">Disulfide bond</keyword>
<accession>A0A8B7YYL0</accession>
<feature type="disulfide bond" evidence="6">
    <location>
        <begin position="173"/>
        <end position="234"/>
    </location>
</feature>
<evidence type="ECO:0000259" key="8">
    <source>
        <dbReference type="PROSITE" id="PS50287"/>
    </source>
</evidence>
<feature type="disulfide bond" evidence="6">
    <location>
        <begin position="418"/>
        <end position="428"/>
    </location>
</feature>
<dbReference type="FunFam" id="3.10.250.10:FF:000006">
    <property type="entry name" value="neurotrypsin isoform X2"/>
    <property type="match status" value="3"/>
</dbReference>
<protein>
    <submittedName>
        <fullName evidence="10">Deleted in malignant brain tumors 1 protein-like isoform X1</fullName>
    </submittedName>
</protein>
<reference evidence="10" key="1">
    <citation type="submission" date="2025-08" db="UniProtKB">
        <authorList>
            <consortium name="RefSeq"/>
        </authorList>
    </citation>
    <scope>IDENTIFICATION</scope>
</reference>
<dbReference type="OrthoDB" id="536948at2759"/>
<dbReference type="PANTHER" id="PTHR48071">
    <property type="entry name" value="SRCR DOMAIN-CONTAINING PROTEIN"/>
    <property type="match status" value="1"/>
</dbReference>
<keyword evidence="1 7" id="KW-0732">Signal</keyword>
<dbReference type="PRINTS" id="PR00258">
    <property type="entry name" value="SPERACTRCPTR"/>
</dbReference>
<evidence type="ECO:0000256" key="2">
    <source>
        <dbReference type="ARBA" id="ARBA00022737"/>
    </source>
</evidence>
<feature type="disulfide bond" evidence="6">
    <location>
        <begin position="95"/>
        <end position="105"/>
    </location>
</feature>
<keyword evidence="2" id="KW-0677">Repeat</keyword>
<feature type="domain" description="SRCR" evidence="8">
    <location>
        <begin position="671"/>
        <end position="771"/>
    </location>
</feature>
<comment type="caution">
    <text evidence="6">Lacks conserved residue(s) required for the propagation of feature annotation.</text>
</comment>
<feature type="disulfide bond" evidence="6">
    <location>
        <begin position="849"/>
        <end position="859"/>
    </location>
</feature>
<feature type="disulfide bond" evidence="6">
    <location>
        <begin position="958"/>
        <end position="968"/>
    </location>
</feature>
<dbReference type="InterPro" id="IPR036772">
    <property type="entry name" value="SRCR-like_dom_sf"/>
</dbReference>
<feature type="domain" description="SRCR" evidence="8">
    <location>
        <begin position="349"/>
        <end position="449"/>
    </location>
</feature>
<feature type="domain" description="SRCR" evidence="8">
    <location>
        <begin position="887"/>
        <end position="989"/>
    </location>
</feature>
<feature type="disulfide bond" evidence="6">
    <location>
        <begin position="204"/>
        <end position="214"/>
    </location>
</feature>
<dbReference type="FunFam" id="3.10.250.10:FF:000001">
    <property type="entry name" value="Lysyl oxidase 4 isoform X1"/>
    <property type="match status" value="2"/>
</dbReference>
<evidence type="ECO:0000256" key="4">
    <source>
        <dbReference type="ARBA" id="ARBA00023170"/>
    </source>
</evidence>
<feature type="disulfide bond" evidence="6">
    <location>
        <begin position="927"/>
        <end position="988"/>
    </location>
</feature>
<feature type="domain" description="SRCR" evidence="8">
    <location>
        <begin position="563"/>
        <end position="663"/>
    </location>
</feature>
<feature type="disulfide bond" evidence="6">
    <location>
        <begin position="280"/>
        <end position="341"/>
    </location>
</feature>
<feature type="disulfide bond" evidence="6">
    <location>
        <begin position="311"/>
        <end position="321"/>
    </location>
</feature>
<evidence type="ECO:0000256" key="6">
    <source>
        <dbReference type="PROSITE-ProRule" id="PRU00196"/>
    </source>
</evidence>
<dbReference type="PROSITE" id="PS00420">
    <property type="entry name" value="SRCR_1"/>
    <property type="match status" value="5"/>
</dbReference>
<name>A0A8B7YYL0_ACAPL</name>
<keyword evidence="4" id="KW-0675">Receptor</keyword>
<dbReference type="KEGG" id="aplc:110983029"/>
<dbReference type="PROSITE" id="PS50287">
    <property type="entry name" value="SRCR_2"/>
    <property type="match status" value="9"/>
</dbReference>
<feature type="disulfide bond" evidence="6">
    <location>
        <begin position="805"/>
        <end position="869"/>
    </location>
</feature>
<feature type="domain" description="SRCR" evidence="8">
    <location>
        <begin position="135"/>
        <end position="235"/>
    </location>
</feature>
<dbReference type="FunFam" id="3.10.250.10:FF:000011">
    <property type="entry name" value="Scavenger receptor class A member 5"/>
    <property type="match status" value="2"/>
</dbReference>
<evidence type="ECO:0000313" key="10">
    <source>
        <dbReference type="RefSeq" id="XP_022097580.1"/>
    </source>
</evidence>
<feature type="chain" id="PRO_5034521868" evidence="7">
    <location>
        <begin position="17"/>
        <end position="990"/>
    </location>
</feature>
<keyword evidence="9" id="KW-1185">Reference proteome</keyword>
<feature type="disulfide bond" evidence="6">
    <location>
        <begin position="483"/>
        <end position="547"/>
    </location>
</feature>
<dbReference type="AlphaFoldDB" id="A0A8B7YYL0"/>
<dbReference type="PANTHER" id="PTHR48071:SF18">
    <property type="entry name" value="DELETED IN MALIGNANT BRAIN TUMORS 1 PROTEIN-RELATED"/>
    <property type="match status" value="1"/>
</dbReference>
<evidence type="ECO:0000256" key="1">
    <source>
        <dbReference type="ARBA" id="ARBA00022729"/>
    </source>
</evidence>
<feature type="disulfide bond" evidence="6">
    <location>
        <begin position="527"/>
        <end position="537"/>
    </location>
</feature>
<gene>
    <name evidence="10" type="primary">LOC110983029</name>
</gene>
<feature type="disulfide bond" evidence="6">
    <location>
        <begin position="160"/>
        <end position="224"/>
    </location>
</feature>
<evidence type="ECO:0000313" key="9">
    <source>
        <dbReference type="Proteomes" id="UP000694845"/>
    </source>
</evidence>
<evidence type="ECO:0000256" key="7">
    <source>
        <dbReference type="SAM" id="SignalP"/>
    </source>
</evidence>
<feature type="domain" description="SRCR" evidence="8">
    <location>
        <begin position="242"/>
        <end position="342"/>
    </location>
</feature>
<dbReference type="FunFam" id="3.10.250.10:FF:000007">
    <property type="entry name" value="Soluble scavenger receptor cysteine-rich domain-containing protein SSC5D"/>
    <property type="match status" value="2"/>
</dbReference>
<feature type="disulfide bond" evidence="6">
    <location>
        <begin position="818"/>
        <end position="879"/>
    </location>
</feature>
<feature type="disulfide bond" evidence="6">
    <location>
        <begin position="601"/>
        <end position="662"/>
    </location>
</feature>
<dbReference type="GO" id="GO:0016020">
    <property type="term" value="C:membrane"/>
    <property type="evidence" value="ECO:0007669"/>
    <property type="project" value="InterPro"/>
</dbReference>
<dbReference type="Gene3D" id="3.10.250.10">
    <property type="entry name" value="SRCR-like domain"/>
    <property type="match status" value="9"/>
</dbReference>
<feature type="domain" description="SRCR" evidence="8">
    <location>
        <begin position="458"/>
        <end position="558"/>
    </location>
</feature>
<dbReference type="GeneID" id="110983029"/>
<feature type="disulfide bond" evidence="6">
    <location>
        <begin position="632"/>
        <end position="642"/>
    </location>
</feature>
<evidence type="ECO:0000256" key="5">
    <source>
        <dbReference type="ARBA" id="ARBA00023180"/>
    </source>
</evidence>
<feature type="domain" description="SRCR" evidence="8">
    <location>
        <begin position="780"/>
        <end position="880"/>
    </location>
</feature>
<proteinExistence type="predicted"/>
<dbReference type="Pfam" id="PF00530">
    <property type="entry name" value="SRCR"/>
    <property type="match status" value="9"/>
</dbReference>
<feature type="disulfide bond" evidence="6">
    <location>
        <begin position="588"/>
        <end position="652"/>
    </location>
</feature>
<dbReference type="SMART" id="SM00202">
    <property type="entry name" value="SR"/>
    <property type="match status" value="9"/>
</dbReference>
<dbReference type="InterPro" id="IPR001190">
    <property type="entry name" value="SRCR"/>
</dbReference>
<feature type="disulfide bond" evidence="6">
    <location>
        <begin position="267"/>
        <end position="331"/>
    </location>
</feature>
<feature type="domain" description="SRCR" evidence="8">
    <location>
        <begin position="26"/>
        <end position="126"/>
    </location>
</feature>
<dbReference type="Proteomes" id="UP000694845">
    <property type="component" value="Unplaced"/>
</dbReference>
<keyword evidence="5" id="KW-0325">Glycoprotein</keyword>
<organism evidence="9 10">
    <name type="scientific">Acanthaster planci</name>
    <name type="common">Crown-of-thorns starfish</name>
    <dbReference type="NCBI Taxonomy" id="133434"/>
    <lineage>
        <taxon>Eukaryota</taxon>
        <taxon>Metazoa</taxon>
        <taxon>Echinodermata</taxon>
        <taxon>Eleutherozoa</taxon>
        <taxon>Asterozoa</taxon>
        <taxon>Asteroidea</taxon>
        <taxon>Valvatacea</taxon>
        <taxon>Valvatida</taxon>
        <taxon>Acanthasteridae</taxon>
        <taxon>Acanthaster</taxon>
    </lineage>
</organism>
<feature type="signal peptide" evidence="7">
    <location>
        <begin position="1"/>
        <end position="16"/>
    </location>
</feature>
<feature type="disulfide bond" evidence="6">
    <location>
        <begin position="740"/>
        <end position="750"/>
    </location>
</feature>
<dbReference type="SUPFAM" id="SSF56487">
    <property type="entry name" value="SRCR-like"/>
    <property type="match status" value="9"/>
</dbReference>